<feature type="transmembrane region" description="Helical" evidence="1">
    <location>
        <begin position="62"/>
        <end position="83"/>
    </location>
</feature>
<feature type="transmembrane region" description="Helical" evidence="1">
    <location>
        <begin position="37"/>
        <end position="56"/>
    </location>
</feature>
<gene>
    <name evidence="2" type="ORF">KME65_19300</name>
</gene>
<proteinExistence type="predicted"/>
<accession>A0A944QVD4</accession>
<keyword evidence="1" id="KW-0812">Transmembrane</keyword>
<keyword evidence="1" id="KW-0472">Membrane</keyword>
<feature type="transmembrane region" description="Helical" evidence="1">
    <location>
        <begin position="6"/>
        <end position="30"/>
    </location>
</feature>
<evidence type="ECO:0000313" key="2">
    <source>
        <dbReference type="EMBL" id="MBT2991112.1"/>
    </source>
</evidence>
<reference evidence="2 3" key="1">
    <citation type="submission" date="2021-05" db="EMBL/GenBank/DDBJ databases">
        <title>Genetic and Functional Diversity in Clade A Lucinid endosymbionts from the Bahamas.</title>
        <authorList>
            <person name="Giani N.M."/>
            <person name="Engel A.S."/>
            <person name="Campbell B.J."/>
        </authorList>
    </citation>
    <scope>NUCLEOTIDE SEQUENCE [LARGE SCALE GENOMIC DNA]</scope>
    <source>
        <strain evidence="2">LUC16012Gg_MoonRockCtena</strain>
    </source>
</reference>
<protein>
    <submittedName>
        <fullName evidence="2">Uncharacterized protein</fullName>
    </submittedName>
</protein>
<name>A0A944QVD4_9GAMM</name>
<dbReference type="Proteomes" id="UP000770889">
    <property type="component" value="Unassembled WGS sequence"/>
</dbReference>
<organism evidence="2 3">
    <name type="scientific">Candidatus Thiodiazotropha taylori</name>
    <dbReference type="NCBI Taxonomy" id="2792791"/>
    <lineage>
        <taxon>Bacteria</taxon>
        <taxon>Pseudomonadati</taxon>
        <taxon>Pseudomonadota</taxon>
        <taxon>Gammaproteobacteria</taxon>
        <taxon>Chromatiales</taxon>
        <taxon>Sedimenticolaceae</taxon>
        <taxon>Candidatus Thiodiazotropha</taxon>
    </lineage>
</organism>
<evidence type="ECO:0000313" key="3">
    <source>
        <dbReference type="Proteomes" id="UP000770889"/>
    </source>
</evidence>
<feature type="transmembrane region" description="Helical" evidence="1">
    <location>
        <begin position="103"/>
        <end position="122"/>
    </location>
</feature>
<keyword evidence="1" id="KW-1133">Transmembrane helix</keyword>
<evidence type="ECO:0000256" key="1">
    <source>
        <dbReference type="SAM" id="Phobius"/>
    </source>
</evidence>
<dbReference type="EMBL" id="JAHHGM010000027">
    <property type="protein sequence ID" value="MBT2991112.1"/>
    <property type="molecule type" value="Genomic_DNA"/>
</dbReference>
<sequence length="123" mass="13393">MTYLIIIFGLLIVAAGLVILIKPEALFGLLRDNSDTLFLHIVAVAVRLILGILLVSESEASRYPVIIEILGWLSMIAAVVLAVIGRNNFKRLMSWALSLFKPYGRVGGALASLFGAFIVYAFV</sequence>
<comment type="caution">
    <text evidence="2">The sequence shown here is derived from an EMBL/GenBank/DDBJ whole genome shotgun (WGS) entry which is preliminary data.</text>
</comment>
<dbReference type="AlphaFoldDB" id="A0A944QVD4"/>